<dbReference type="Gene3D" id="1.10.3210.10">
    <property type="entry name" value="Hypothetical protein af1432"/>
    <property type="match status" value="1"/>
</dbReference>
<dbReference type="SUPFAM" id="SSF109604">
    <property type="entry name" value="HD-domain/PDEase-like"/>
    <property type="match status" value="1"/>
</dbReference>
<evidence type="ECO:0000313" key="2">
    <source>
        <dbReference type="EMBL" id="ELP84882.1"/>
    </source>
</evidence>
<evidence type="ECO:0000259" key="1">
    <source>
        <dbReference type="Pfam" id="PF01966"/>
    </source>
</evidence>
<proteinExistence type="predicted"/>
<dbReference type="VEuPathDB" id="AmoebaDB:EIN_284680"/>
<dbReference type="AlphaFoldDB" id="L7FKF2"/>
<reference evidence="2 3" key="1">
    <citation type="submission" date="2012-10" db="EMBL/GenBank/DDBJ databases">
        <authorList>
            <person name="Zafar N."/>
            <person name="Inman J."/>
            <person name="Hall N."/>
            <person name="Lorenzi H."/>
            <person name="Caler E."/>
        </authorList>
    </citation>
    <scope>NUCLEOTIDE SEQUENCE [LARGE SCALE GENOMIC DNA]</scope>
    <source>
        <strain evidence="2 3">IP1</strain>
    </source>
</reference>
<feature type="domain" description="HD" evidence="1">
    <location>
        <begin position="30"/>
        <end position="125"/>
    </location>
</feature>
<dbReference type="RefSeq" id="XP_004184228.1">
    <property type="nucleotide sequence ID" value="XM_004184180.1"/>
</dbReference>
<dbReference type="EMBL" id="KB207106">
    <property type="protein sequence ID" value="ELP84882.1"/>
    <property type="molecule type" value="Genomic_DNA"/>
</dbReference>
<accession>L7FKF2</accession>
<protein>
    <recommendedName>
        <fullName evidence="1">HD domain-containing protein</fullName>
    </recommendedName>
</protein>
<evidence type="ECO:0000313" key="3">
    <source>
        <dbReference type="Proteomes" id="UP000014680"/>
    </source>
</evidence>
<dbReference type="InterPro" id="IPR006674">
    <property type="entry name" value="HD_domain"/>
</dbReference>
<dbReference type="GeneID" id="14883865"/>
<dbReference type="KEGG" id="eiv:EIN_284680"/>
<gene>
    <name evidence="2" type="ORF">EIN_284680</name>
</gene>
<dbReference type="Proteomes" id="UP000014680">
    <property type="component" value="Unassembled WGS sequence"/>
</dbReference>
<keyword evidence="3" id="KW-1185">Reference proteome</keyword>
<name>L7FKF2_ENTIV</name>
<sequence length="210" mass="24633">MPCRDSLVKYIETEIIPRYKQFDKAHNLLHVRSVITESLSLSESNHLDEEMCYTIAAYHDTGIGIDRDTHHILSGQILMEDQRLRDWFTEDQLLIMKEAIEDHRASSKTPPRTIYGKVVAEADRVIDPIDTLRRTIQFTLKKNPVDDYTYHYNATLKHLHEKYARGGYLKLPFEHSRNADNLRNFQNLIEDEIALKKEFDVLYKEEVASL</sequence>
<organism evidence="2 3">
    <name type="scientific">Entamoeba invadens IP1</name>
    <dbReference type="NCBI Taxonomy" id="370355"/>
    <lineage>
        <taxon>Eukaryota</taxon>
        <taxon>Amoebozoa</taxon>
        <taxon>Evosea</taxon>
        <taxon>Archamoebae</taxon>
        <taxon>Mastigamoebida</taxon>
        <taxon>Entamoebidae</taxon>
        <taxon>Entamoeba</taxon>
    </lineage>
</organism>
<dbReference type="Pfam" id="PF01966">
    <property type="entry name" value="HD"/>
    <property type="match status" value="1"/>
</dbReference>